<dbReference type="InterPro" id="IPR036875">
    <property type="entry name" value="Znf_CCHC_sf"/>
</dbReference>
<keyword evidence="5" id="KW-1185">Reference proteome</keyword>
<keyword evidence="1" id="KW-0479">Metal-binding</keyword>
<dbReference type="PROSITE" id="PS50158">
    <property type="entry name" value="ZF_CCHC"/>
    <property type="match status" value="1"/>
</dbReference>
<dbReference type="Pfam" id="PF07727">
    <property type="entry name" value="RVT_2"/>
    <property type="match status" value="1"/>
</dbReference>
<protein>
    <submittedName>
        <fullName evidence="4">Zinc knuckle</fullName>
    </submittedName>
</protein>
<dbReference type="EMBL" id="JABSNW010000006">
    <property type="protein sequence ID" value="KAL2886496.1"/>
    <property type="molecule type" value="Genomic_DNA"/>
</dbReference>
<proteinExistence type="predicted"/>
<evidence type="ECO:0000313" key="4">
    <source>
        <dbReference type="EMBL" id="KAL2886496.1"/>
    </source>
</evidence>
<keyword evidence="1" id="KW-0863">Zinc-finger</keyword>
<evidence type="ECO:0000313" key="5">
    <source>
        <dbReference type="Proteomes" id="UP001610728"/>
    </source>
</evidence>
<dbReference type="RefSeq" id="XP_070857676.1">
    <property type="nucleotide sequence ID" value="XM_071003785.1"/>
</dbReference>
<dbReference type="SUPFAM" id="SSF57756">
    <property type="entry name" value="Retrovirus zinc finger-like domains"/>
    <property type="match status" value="1"/>
</dbReference>
<feature type="domain" description="CCHC-type" evidence="3">
    <location>
        <begin position="124"/>
        <end position="138"/>
    </location>
</feature>
<name>A0ABR4MDZ1_9PEZI</name>
<dbReference type="Pfam" id="PF00098">
    <property type="entry name" value="zf-CCHC"/>
    <property type="match status" value="1"/>
</dbReference>
<evidence type="ECO:0000256" key="1">
    <source>
        <dbReference type="PROSITE-ProRule" id="PRU00047"/>
    </source>
</evidence>
<organism evidence="4 5">
    <name type="scientific">Ceratocystis lukuohia</name>
    <dbReference type="NCBI Taxonomy" id="2019550"/>
    <lineage>
        <taxon>Eukaryota</taxon>
        <taxon>Fungi</taxon>
        <taxon>Dikarya</taxon>
        <taxon>Ascomycota</taxon>
        <taxon>Pezizomycotina</taxon>
        <taxon>Sordariomycetes</taxon>
        <taxon>Hypocreomycetidae</taxon>
        <taxon>Microascales</taxon>
        <taxon>Ceratocystidaceae</taxon>
        <taxon>Ceratocystis</taxon>
    </lineage>
</organism>
<sequence length="421" mass="48302">MVKDTKTLKGVYDKSNKARPTDTIDEAFEDMDKILQNPLRKDATILQNWMYFQTVCNEHLHSSDEDEKMVFRLFLCRLPQEYREVAKMCCREDTKTDDAVKQLEMIRRAKKPDSQNKSNKSKLKCYNCGKEGHLKAECWSKKKNQPKQKANQATEEKPCMLKNPKETRETVRMADGSCIGASKDMKVAIDDGKDKMVIPLRKDDTVANACNAFAQSKIKEEVYIKLPANAKCPNGMVAKLDRWLYGLKQAAYQWNEDCTKFLRSMGFENMVMEPCLLYHAERKMLVLLYVDDITIASLDKKSIKWFKDQFSRRFVVKDLGATTQIDGIQASRDRSQKRLWINQKQYIQRMVDNAGFDKRRSTRRRRDLGPKGLSVDSGQDNVPGHDDETGYCICGVEPCAGVRETNTKALGRSEEGATIHA</sequence>
<evidence type="ECO:0000256" key="2">
    <source>
        <dbReference type="SAM" id="MobiDB-lite"/>
    </source>
</evidence>
<evidence type="ECO:0000259" key="3">
    <source>
        <dbReference type="PROSITE" id="PS50158"/>
    </source>
</evidence>
<accession>A0ABR4MDZ1</accession>
<dbReference type="GeneID" id="98119722"/>
<dbReference type="InterPro" id="IPR001878">
    <property type="entry name" value="Znf_CCHC"/>
</dbReference>
<dbReference type="Gene3D" id="4.10.60.10">
    <property type="entry name" value="Zinc finger, CCHC-type"/>
    <property type="match status" value="1"/>
</dbReference>
<dbReference type="SMART" id="SM00343">
    <property type="entry name" value="ZnF_C2HC"/>
    <property type="match status" value="1"/>
</dbReference>
<dbReference type="InterPro" id="IPR013103">
    <property type="entry name" value="RVT_2"/>
</dbReference>
<comment type="caution">
    <text evidence="4">The sequence shown here is derived from an EMBL/GenBank/DDBJ whole genome shotgun (WGS) entry which is preliminary data.</text>
</comment>
<feature type="region of interest" description="Disordered" evidence="2">
    <location>
        <begin position="358"/>
        <end position="382"/>
    </location>
</feature>
<reference evidence="4 5" key="1">
    <citation type="submission" date="2020-05" db="EMBL/GenBank/DDBJ databases">
        <title>Ceratocystis lukuohia genome.</title>
        <authorList>
            <person name="Harrington T.C."/>
            <person name="Kim K."/>
            <person name="Mayers C.G."/>
        </authorList>
    </citation>
    <scope>NUCLEOTIDE SEQUENCE [LARGE SCALE GENOMIC DNA]</scope>
    <source>
        <strain evidence="4 5">C4212</strain>
    </source>
</reference>
<gene>
    <name evidence="4" type="ORF">HOO65_060326</name>
</gene>
<dbReference type="Proteomes" id="UP001610728">
    <property type="component" value="Unassembled WGS sequence"/>
</dbReference>
<keyword evidence="1" id="KW-0862">Zinc</keyword>